<feature type="region of interest" description="Disordered" evidence="1">
    <location>
        <begin position="196"/>
        <end position="277"/>
    </location>
</feature>
<feature type="region of interest" description="Disordered" evidence="1">
    <location>
        <begin position="133"/>
        <end position="166"/>
    </location>
</feature>
<name>A0A2K1KEZ8_PHYPA</name>
<dbReference type="Gramene" id="Pp3c6_8960V3.6">
    <property type="protein sequence ID" value="Pp3c6_8960V3.6"/>
    <property type="gene ID" value="Pp3c6_8960"/>
</dbReference>
<dbReference type="GeneID" id="112283496"/>
<evidence type="ECO:0000256" key="2">
    <source>
        <dbReference type="SAM" id="Phobius"/>
    </source>
</evidence>
<feature type="compositionally biased region" description="Low complexity" evidence="1">
    <location>
        <begin position="18"/>
        <end position="29"/>
    </location>
</feature>
<organism evidence="4">
    <name type="scientific">Physcomitrium patens</name>
    <name type="common">Spreading-leaved earth moss</name>
    <name type="synonym">Physcomitrella patens</name>
    <dbReference type="NCBI Taxonomy" id="3218"/>
    <lineage>
        <taxon>Eukaryota</taxon>
        <taxon>Viridiplantae</taxon>
        <taxon>Streptophyta</taxon>
        <taxon>Embryophyta</taxon>
        <taxon>Bryophyta</taxon>
        <taxon>Bryophytina</taxon>
        <taxon>Bryopsida</taxon>
        <taxon>Funariidae</taxon>
        <taxon>Funariales</taxon>
        <taxon>Funariaceae</taxon>
        <taxon>Physcomitrium</taxon>
    </lineage>
</organism>
<feature type="transmembrane region" description="Helical" evidence="2">
    <location>
        <begin position="49"/>
        <end position="68"/>
    </location>
</feature>
<dbReference type="Gramene" id="Pp3c6_8960V3.2">
    <property type="protein sequence ID" value="Pp3c6_8960V3.2"/>
    <property type="gene ID" value="Pp3c6_8960"/>
</dbReference>
<evidence type="ECO:0000313" key="6">
    <source>
        <dbReference type="Proteomes" id="UP000006727"/>
    </source>
</evidence>
<evidence type="ECO:0000256" key="1">
    <source>
        <dbReference type="SAM" id="MobiDB-lite"/>
    </source>
</evidence>
<dbReference type="Gramene" id="Pp3c6_8960V3.1">
    <property type="protein sequence ID" value="Pp3c6_8960V3.1"/>
    <property type="gene ID" value="Pp3c6_8960"/>
</dbReference>
<dbReference type="Pfam" id="PF04572">
    <property type="entry name" value="Gb3_synth"/>
    <property type="match status" value="1"/>
</dbReference>
<dbReference type="EnsemblPlants" id="Pp3c6_8960V3.2">
    <property type="protein sequence ID" value="Pp3c6_8960V3.2"/>
    <property type="gene ID" value="Pp3c6_8960"/>
</dbReference>
<feature type="compositionally biased region" description="Acidic residues" evidence="1">
    <location>
        <begin position="135"/>
        <end position="166"/>
    </location>
</feature>
<gene>
    <name evidence="5" type="primary">LOC112283496</name>
    <name evidence="4" type="ORF">PHYPA_008703</name>
</gene>
<dbReference type="Proteomes" id="UP000006727">
    <property type="component" value="Chromosome 6"/>
</dbReference>
<keyword evidence="2" id="KW-0812">Transmembrane</keyword>
<protein>
    <recommendedName>
        <fullName evidence="3">Alpha 1,4-glycosyltransferase domain-containing protein</fullName>
    </recommendedName>
</protein>
<keyword evidence="2" id="KW-1133">Transmembrane helix</keyword>
<dbReference type="SUPFAM" id="SSF53448">
    <property type="entry name" value="Nucleotide-diphospho-sugar transferases"/>
    <property type="match status" value="1"/>
</dbReference>
<dbReference type="InterPro" id="IPR007577">
    <property type="entry name" value="GlycoTrfase_DXD_sugar-bd_CS"/>
</dbReference>
<dbReference type="AlphaFoldDB" id="A0A2K1KEZ8"/>
<dbReference type="RefSeq" id="XP_024377998.1">
    <property type="nucleotide sequence ID" value="XM_024522230.2"/>
</dbReference>
<dbReference type="InterPro" id="IPR044789">
    <property type="entry name" value="Put_A1-4-GlycosylTfrase_plant"/>
</dbReference>
<reference evidence="4 6" key="2">
    <citation type="journal article" date="2018" name="Plant J.">
        <title>The Physcomitrella patens chromosome-scale assembly reveals moss genome structure and evolution.</title>
        <authorList>
            <person name="Lang D."/>
            <person name="Ullrich K.K."/>
            <person name="Murat F."/>
            <person name="Fuchs J."/>
            <person name="Jenkins J."/>
            <person name="Haas F.B."/>
            <person name="Piednoel M."/>
            <person name="Gundlach H."/>
            <person name="Van Bel M."/>
            <person name="Meyberg R."/>
            <person name="Vives C."/>
            <person name="Morata J."/>
            <person name="Symeonidi A."/>
            <person name="Hiss M."/>
            <person name="Muchero W."/>
            <person name="Kamisugi Y."/>
            <person name="Saleh O."/>
            <person name="Blanc G."/>
            <person name="Decker E.L."/>
            <person name="van Gessel N."/>
            <person name="Grimwood J."/>
            <person name="Hayes R.D."/>
            <person name="Graham S.W."/>
            <person name="Gunter L.E."/>
            <person name="McDaniel S.F."/>
            <person name="Hoernstein S.N.W."/>
            <person name="Larsson A."/>
            <person name="Li F.W."/>
            <person name="Perroud P.F."/>
            <person name="Phillips J."/>
            <person name="Ranjan P."/>
            <person name="Rokshar D.S."/>
            <person name="Rothfels C.J."/>
            <person name="Schneider L."/>
            <person name="Shu S."/>
            <person name="Stevenson D.W."/>
            <person name="Thummler F."/>
            <person name="Tillich M."/>
            <person name="Villarreal Aguilar J.C."/>
            <person name="Widiez T."/>
            <person name="Wong G.K."/>
            <person name="Wymore A."/>
            <person name="Zhang Y."/>
            <person name="Zimmer A.D."/>
            <person name="Quatrano R.S."/>
            <person name="Mayer K.F.X."/>
            <person name="Goodstein D."/>
            <person name="Casacuberta J.M."/>
            <person name="Vandepoele K."/>
            <person name="Reski R."/>
            <person name="Cuming A.C."/>
            <person name="Tuskan G.A."/>
            <person name="Maumus F."/>
            <person name="Salse J."/>
            <person name="Schmutz J."/>
            <person name="Rensing S.A."/>
        </authorList>
    </citation>
    <scope>NUCLEOTIDE SEQUENCE [LARGE SCALE GENOMIC DNA]</scope>
    <source>
        <strain evidence="5 6">cv. Gransden 2004</strain>
    </source>
</reference>
<feature type="domain" description="Alpha 1,4-glycosyltransferase" evidence="3">
    <location>
        <begin position="735"/>
        <end position="865"/>
    </location>
</feature>
<dbReference type="Gramene" id="Pp3c6_8960V3.3">
    <property type="protein sequence ID" value="Pp3c6_8960V3.3"/>
    <property type="gene ID" value="Pp3c6_8960"/>
</dbReference>
<feature type="region of interest" description="Disordered" evidence="1">
    <location>
        <begin position="439"/>
        <end position="459"/>
    </location>
</feature>
<dbReference type="EMBL" id="ABEU02000006">
    <property type="protein sequence ID" value="PNR52329.1"/>
    <property type="molecule type" value="Genomic_DNA"/>
</dbReference>
<dbReference type="EnsemblPlants" id="Pp3c6_8960V3.3">
    <property type="protein sequence ID" value="Pp3c6_8960V3.3"/>
    <property type="gene ID" value="Pp3c6_8960"/>
</dbReference>
<dbReference type="KEGG" id="ppp:112283496"/>
<dbReference type="Gramene" id="Pp3c6_8960V3.8">
    <property type="protein sequence ID" value="Pp3c6_8960V3.8"/>
    <property type="gene ID" value="Pp3c6_8960"/>
</dbReference>
<dbReference type="InterPro" id="IPR007652">
    <property type="entry name" value="A1-4-GlycosylTfrase_dom"/>
</dbReference>
<sequence length="867" mass="96448">MDRFFFPTETRMSKPRHLGPSPSLNRSLSRLSSSTSFSSRQSNSRIHKFLIAGGLLLFATVAFFQVHLPGAPQGSKLSPLEHGKSDKGAGVKHAWWKENVGVRDTSDLDLVTGKIRSVEKRKFGRRMGAVQRVEDDVEVGSSDEDTETVEEMGDDGDVDEDEDWDRFDVDEDDAVVEDEDDDLEDMDLAVVAEMADQDGFESVTNDPDSSKKSGQEGFSKINSAVPEKGGVKKVASSKSPGRNRVNNEKSSNSNTDQHRGKPGNYKPKHNKIAKGNAVPDWVLDDKLRIEQGEISETHQKGFEKDLITGIEKRKSSFFWDHALGVRKRSLENVGSMGLGEIKNSTAIYKPGEVVEDKRVATGDKEAAKVAVLQLRGFKEVVENWKERFNSDDELIDDDVQQRLEGVREIEDALLLNGDVAPEKPTLSKKFDAALKKGGGRFDPMNPANNPMLQDPDTDPGTWMTKTDKEMLMAIKGGRFSGGLPPKVLLRGNIPGTVTKTDAEVDRRASAVEASSYARQEKREITKSILAEISDLRRSGEVHGAGGLGKFMELSSQRNGDERQSVYYPGIGSSLSFLNFTEAFLGQESCSLNVFMAWVTPARDFTARHQRALESLFRIHRNACVVIFSDTLEFDFFSTFVKEGYKVAVVRPNLQELLADTPSDVFSAVLPKLKEKPLFHLHITELLRLAALYRFGGIYLDMDVLVLRPMDNLRNTLGSEITANGNLRLSGAVLVFEKSSLFLKKCMEEFTRTYDETLDQYNGADLLTRVANSTVDEEGTTWTKLPHLLKIQGPSTFFPLDSSGISKFFAAPKDDIVKEKQRNLLIRISEEAITVHLWNSVTSSLVTEPNSLVETILSRSCLRCENVL</sequence>
<proteinExistence type="predicted"/>
<dbReference type="PANTHER" id="PTHR47213">
    <property type="entry name" value="OS07G0567300 PROTEIN"/>
    <property type="match status" value="1"/>
</dbReference>
<dbReference type="STRING" id="3218.A0A2K1KEZ8"/>
<keyword evidence="2" id="KW-0472">Membrane</keyword>
<dbReference type="Pfam" id="PF04488">
    <property type="entry name" value="Gly_transf_sug"/>
    <property type="match status" value="1"/>
</dbReference>
<dbReference type="FunCoup" id="A0A2K1KEZ8">
    <property type="interactions" value="2027"/>
</dbReference>
<reference evidence="4 6" key="1">
    <citation type="journal article" date="2008" name="Science">
        <title>The Physcomitrella genome reveals evolutionary insights into the conquest of land by plants.</title>
        <authorList>
            <person name="Rensing S."/>
            <person name="Lang D."/>
            <person name="Zimmer A."/>
            <person name="Terry A."/>
            <person name="Salamov A."/>
            <person name="Shapiro H."/>
            <person name="Nishiyama T."/>
            <person name="Perroud P.-F."/>
            <person name="Lindquist E."/>
            <person name="Kamisugi Y."/>
            <person name="Tanahashi T."/>
            <person name="Sakakibara K."/>
            <person name="Fujita T."/>
            <person name="Oishi K."/>
            <person name="Shin-I T."/>
            <person name="Kuroki Y."/>
            <person name="Toyoda A."/>
            <person name="Suzuki Y."/>
            <person name="Hashimoto A."/>
            <person name="Yamaguchi K."/>
            <person name="Sugano A."/>
            <person name="Kohara Y."/>
            <person name="Fujiyama A."/>
            <person name="Anterola A."/>
            <person name="Aoki S."/>
            <person name="Ashton N."/>
            <person name="Barbazuk W.B."/>
            <person name="Barker E."/>
            <person name="Bennetzen J."/>
            <person name="Bezanilla M."/>
            <person name="Blankenship R."/>
            <person name="Cho S.H."/>
            <person name="Dutcher S."/>
            <person name="Estelle M."/>
            <person name="Fawcett J.A."/>
            <person name="Gundlach H."/>
            <person name="Hanada K."/>
            <person name="Heyl A."/>
            <person name="Hicks K.A."/>
            <person name="Hugh J."/>
            <person name="Lohr M."/>
            <person name="Mayer K."/>
            <person name="Melkozernov A."/>
            <person name="Murata T."/>
            <person name="Nelson D."/>
            <person name="Pils B."/>
            <person name="Prigge M."/>
            <person name="Reiss B."/>
            <person name="Renner T."/>
            <person name="Rombauts S."/>
            <person name="Rushton P."/>
            <person name="Sanderfoot A."/>
            <person name="Schween G."/>
            <person name="Shiu S.-H."/>
            <person name="Stueber K."/>
            <person name="Theodoulou F.L."/>
            <person name="Tu H."/>
            <person name="Van de Peer Y."/>
            <person name="Verrier P.J."/>
            <person name="Waters E."/>
            <person name="Wood A."/>
            <person name="Yang L."/>
            <person name="Cove D."/>
            <person name="Cuming A."/>
            <person name="Hasebe M."/>
            <person name="Lucas S."/>
            <person name="Mishler D.B."/>
            <person name="Reski R."/>
            <person name="Grigoriev I."/>
            <person name="Quatrano R.S."/>
            <person name="Boore J.L."/>
        </authorList>
    </citation>
    <scope>NUCLEOTIDE SEQUENCE [LARGE SCALE GENOMIC DNA]</scope>
    <source>
        <strain evidence="5 6">cv. Gransden 2004</strain>
    </source>
</reference>
<dbReference type="EnsemblPlants" id="Pp3c6_8960V3.6">
    <property type="protein sequence ID" value="Pp3c6_8960V3.6"/>
    <property type="gene ID" value="Pp3c6_8960"/>
</dbReference>
<dbReference type="EnsemblPlants" id="Pp3c6_8960V3.8">
    <property type="protein sequence ID" value="Pp3c6_8960V3.8"/>
    <property type="gene ID" value="Pp3c6_8960"/>
</dbReference>
<evidence type="ECO:0000313" key="5">
    <source>
        <dbReference type="EnsemblPlants" id="Pp3c6_8960V3.1"/>
    </source>
</evidence>
<evidence type="ECO:0000313" key="4">
    <source>
        <dbReference type="EMBL" id="PNR52329.1"/>
    </source>
</evidence>
<dbReference type="Gene3D" id="3.90.550.20">
    <property type="match status" value="1"/>
</dbReference>
<keyword evidence="6" id="KW-1185">Reference proteome</keyword>
<accession>A0A2K1KEZ8</accession>
<reference evidence="5" key="3">
    <citation type="submission" date="2020-12" db="UniProtKB">
        <authorList>
            <consortium name="EnsemblPlants"/>
        </authorList>
    </citation>
    <scope>IDENTIFICATION</scope>
</reference>
<evidence type="ECO:0000259" key="3">
    <source>
        <dbReference type="Pfam" id="PF04572"/>
    </source>
</evidence>
<feature type="region of interest" description="Disordered" evidence="1">
    <location>
        <begin position="1"/>
        <end position="29"/>
    </location>
</feature>
<dbReference type="InterPro" id="IPR029044">
    <property type="entry name" value="Nucleotide-diphossugar_trans"/>
</dbReference>
<dbReference type="EnsemblPlants" id="Pp3c6_8960V3.1">
    <property type="protein sequence ID" value="Pp3c6_8960V3.1"/>
    <property type="gene ID" value="Pp3c6_8960"/>
</dbReference>
<dbReference type="OrthoDB" id="409543at2759"/>
<dbReference type="PaxDb" id="3218-PP1S270_72V6.1"/>
<dbReference type="PANTHER" id="PTHR47213:SF1">
    <property type="entry name" value="OS07G0567300 PROTEIN"/>
    <property type="match status" value="1"/>
</dbReference>